<keyword evidence="10" id="KW-0256">Endoplasmic reticulum</keyword>
<dbReference type="AlphaFoldDB" id="A0A9P0BG24"/>
<evidence type="ECO:0000256" key="14">
    <source>
        <dbReference type="ARBA" id="ARBA00023016"/>
    </source>
</evidence>
<evidence type="ECO:0000256" key="19">
    <source>
        <dbReference type="ARBA" id="ARBA00041500"/>
    </source>
</evidence>
<evidence type="ECO:0000256" key="18">
    <source>
        <dbReference type="ARBA" id="ARBA00037982"/>
    </source>
</evidence>
<keyword evidence="13" id="KW-1133">Transmembrane helix</keyword>
<dbReference type="InterPro" id="IPR008271">
    <property type="entry name" value="Ser/Thr_kinase_AS"/>
</dbReference>
<dbReference type="FunFam" id="3.30.200.20:FF:000193">
    <property type="entry name" value="Eukaryotic translation initiation factor 2-alpha kinase 3"/>
    <property type="match status" value="1"/>
</dbReference>
<keyword evidence="8 20" id="KW-0547">Nucleotide-binding</keyword>
<evidence type="ECO:0000256" key="9">
    <source>
        <dbReference type="ARBA" id="ARBA00022777"/>
    </source>
</evidence>
<keyword evidence="3" id="KW-0723">Serine/threonine-protein kinase</keyword>
<organism evidence="24 25">
    <name type="scientific">Brassicogethes aeneus</name>
    <name type="common">Rape pollen beetle</name>
    <name type="synonym">Meligethes aeneus</name>
    <dbReference type="NCBI Taxonomy" id="1431903"/>
    <lineage>
        <taxon>Eukaryota</taxon>
        <taxon>Metazoa</taxon>
        <taxon>Ecdysozoa</taxon>
        <taxon>Arthropoda</taxon>
        <taxon>Hexapoda</taxon>
        <taxon>Insecta</taxon>
        <taxon>Pterygota</taxon>
        <taxon>Neoptera</taxon>
        <taxon>Endopterygota</taxon>
        <taxon>Coleoptera</taxon>
        <taxon>Polyphaga</taxon>
        <taxon>Cucujiformia</taxon>
        <taxon>Nitidulidae</taxon>
        <taxon>Meligethinae</taxon>
        <taxon>Brassicogethes</taxon>
    </lineage>
</organism>
<dbReference type="SMART" id="SM00220">
    <property type="entry name" value="S_TKc"/>
    <property type="match status" value="1"/>
</dbReference>
<dbReference type="InterPro" id="IPR011009">
    <property type="entry name" value="Kinase-like_dom_sf"/>
</dbReference>
<evidence type="ECO:0000256" key="1">
    <source>
        <dbReference type="ARBA" id="ARBA00004115"/>
    </source>
</evidence>
<accession>A0A9P0BG24</accession>
<feature type="region of interest" description="Disordered" evidence="21">
    <location>
        <begin position="599"/>
        <end position="624"/>
    </location>
</feature>
<evidence type="ECO:0000256" key="6">
    <source>
        <dbReference type="ARBA" id="ARBA00022692"/>
    </source>
</evidence>
<keyword evidence="14" id="KW-0346">Stress response</keyword>
<evidence type="ECO:0000256" key="15">
    <source>
        <dbReference type="ARBA" id="ARBA00023136"/>
    </source>
</evidence>
<dbReference type="OrthoDB" id="341578at2759"/>
<dbReference type="InterPro" id="IPR000719">
    <property type="entry name" value="Prot_kinase_dom"/>
</dbReference>
<evidence type="ECO:0000256" key="17">
    <source>
        <dbReference type="ARBA" id="ARBA00023230"/>
    </source>
</evidence>
<keyword evidence="9" id="KW-0418">Kinase</keyword>
<dbReference type="PROSITE" id="PS00107">
    <property type="entry name" value="PROTEIN_KINASE_ATP"/>
    <property type="match status" value="1"/>
</dbReference>
<dbReference type="InterPro" id="IPR050339">
    <property type="entry name" value="CC_SR_Kinase"/>
</dbReference>
<dbReference type="GO" id="GO:0004694">
    <property type="term" value="F:eukaryotic translation initiation factor 2alpha kinase activity"/>
    <property type="evidence" value="ECO:0007669"/>
    <property type="project" value="TreeGrafter"/>
</dbReference>
<dbReference type="InterPro" id="IPR018391">
    <property type="entry name" value="PQQ_b-propeller_rpt"/>
</dbReference>
<keyword evidence="4" id="KW-0597">Phosphoprotein</keyword>
<keyword evidence="17" id="KW-0834">Unfolded protein response</keyword>
<evidence type="ECO:0000256" key="4">
    <source>
        <dbReference type="ARBA" id="ARBA00022553"/>
    </source>
</evidence>
<dbReference type="Proteomes" id="UP001154078">
    <property type="component" value="Chromosome 8"/>
</dbReference>
<dbReference type="GO" id="GO:0005524">
    <property type="term" value="F:ATP binding"/>
    <property type="evidence" value="ECO:0007669"/>
    <property type="project" value="UniProtKB-UniRule"/>
</dbReference>
<evidence type="ECO:0000256" key="11">
    <source>
        <dbReference type="ARBA" id="ARBA00022840"/>
    </source>
</evidence>
<feature type="signal peptide" evidence="22">
    <location>
        <begin position="1"/>
        <end position="20"/>
    </location>
</feature>
<evidence type="ECO:0000256" key="20">
    <source>
        <dbReference type="PROSITE-ProRule" id="PRU10141"/>
    </source>
</evidence>
<dbReference type="Gene3D" id="1.10.510.10">
    <property type="entry name" value="Transferase(Phosphotransferase) domain 1"/>
    <property type="match status" value="1"/>
</dbReference>
<evidence type="ECO:0000256" key="2">
    <source>
        <dbReference type="ARBA" id="ARBA00012513"/>
    </source>
</evidence>
<dbReference type="PROSITE" id="PS50011">
    <property type="entry name" value="PROTEIN_KINASE_DOM"/>
    <property type="match status" value="1"/>
</dbReference>
<keyword evidence="15" id="KW-0472">Membrane</keyword>
<evidence type="ECO:0000259" key="23">
    <source>
        <dbReference type="PROSITE" id="PS50011"/>
    </source>
</evidence>
<dbReference type="InterPro" id="IPR015943">
    <property type="entry name" value="WD40/YVTN_repeat-like_dom_sf"/>
</dbReference>
<dbReference type="GO" id="GO:0005634">
    <property type="term" value="C:nucleus"/>
    <property type="evidence" value="ECO:0007669"/>
    <property type="project" value="TreeGrafter"/>
</dbReference>
<evidence type="ECO:0000256" key="5">
    <source>
        <dbReference type="ARBA" id="ARBA00022679"/>
    </source>
</evidence>
<dbReference type="EC" id="2.7.11.1" evidence="2"/>
<dbReference type="SMART" id="SM00564">
    <property type="entry name" value="PQQ"/>
    <property type="match status" value="2"/>
</dbReference>
<evidence type="ECO:0000313" key="25">
    <source>
        <dbReference type="Proteomes" id="UP001154078"/>
    </source>
</evidence>
<evidence type="ECO:0000256" key="8">
    <source>
        <dbReference type="ARBA" id="ARBA00022741"/>
    </source>
</evidence>
<feature type="compositionally biased region" description="Low complexity" evidence="21">
    <location>
        <begin position="601"/>
        <end position="610"/>
    </location>
</feature>
<dbReference type="SUPFAM" id="SSF56112">
    <property type="entry name" value="Protein kinase-like (PK-like)"/>
    <property type="match status" value="1"/>
</dbReference>
<gene>
    <name evidence="24" type="ORF">MELIAE_LOCUS11575</name>
</gene>
<feature type="chain" id="PRO_5040294987" description="non-specific serine/threonine protein kinase" evidence="22">
    <location>
        <begin position="21"/>
        <end position="865"/>
    </location>
</feature>
<comment type="similarity">
    <text evidence="18">Belongs to the protein kinase superfamily. Ser/Thr protein kinase family. GCN2 subfamily.</text>
</comment>
<feature type="binding site" evidence="20">
    <location>
        <position position="479"/>
    </location>
    <ligand>
        <name>ATP</name>
        <dbReference type="ChEBI" id="CHEBI:30616"/>
    </ligand>
</feature>
<keyword evidence="16" id="KW-0325">Glycoprotein</keyword>
<comment type="subcellular location">
    <subcellularLocation>
        <location evidence="1">Endoplasmic reticulum membrane</location>
        <topology evidence="1">Single-pass type I membrane protein</topology>
    </subcellularLocation>
</comment>
<evidence type="ECO:0000256" key="22">
    <source>
        <dbReference type="SAM" id="SignalP"/>
    </source>
</evidence>
<sequence length="865" mass="98312">MYKLASFSLVVIISIALIFGQVIQELPHCKDKNTAGTILVSTLDGKVTALNLTGELLWEVATGPGPLLVSNIHNLELTNNGEYIKIIPSLSGTLYKFDLNTIDPIPITAESLLKSSFRYSDDLVIAGGYEVRTYGVGFETGKILYECSQLKCEKDQHTNYEDVIMVERNTQVIRAVEPKTGHERWNFSVGLNNVHITALSCVDKTKPVDLNITAILPEGILKAAGKNFNWQYKFDTPIVSVWKWDGQKFTDVNLFAPKNVPSALSPNFAPAIYIGMHKKQLYIHESVVMQNILQGKGSNDVVVVESKSIAKIPWKPVPAVDEDTEEGVTGLSVLHSSAYVDGKGFFLYTESDLKKKNSAYCEKNHSVPAAPDLTSQEEDIVEYALTWWKEFILIAVTTVIVNVTLKYWTRAPKKEVIYVERQIEVPTVERRTSERESDLEVFQSRYLQDFDTVRCLGKGGFGVVFEVKSKIDECSYAIKRITLPYETKSKDRVMREVKALAKLEHQNIVRYFYSWLERPPIGWREDHDKNYVADTTNTGGYSAYKTKTRTEPSHLRKKSASISIDIPGYKKDESLSFIDETNDDDSFIVFGSASNEGQVESSASSTKNSSETICSDSTKSTGVNMSDHVSKKINWRKPSRKHHSWDNADCIIQQPTFLYILMALCKQESLKEWLINNQERNYEFSLNIFIQILNAVEYVHLRGLIHRDLKPSNIFFALDGQIKVGDFGLVKDVEDSLDETKKNISLISNGHTIEVGTQLYMSPEQLKNGNYDYKVDIYSLGLIFFELLVPFSTDMERFKILSQLRKGEFPSYFKDKFPNEYKILKEMLCEDPRKRLTTIGIRSKRPFEEISKVQDLYNLPSLQKN</sequence>
<evidence type="ECO:0000256" key="13">
    <source>
        <dbReference type="ARBA" id="ARBA00022989"/>
    </source>
</evidence>
<dbReference type="InterPro" id="IPR011047">
    <property type="entry name" value="Quinoprotein_ADH-like_sf"/>
</dbReference>
<keyword evidence="12" id="KW-0810">Translation regulation</keyword>
<feature type="domain" description="Protein kinase" evidence="23">
    <location>
        <begin position="450"/>
        <end position="848"/>
    </location>
</feature>
<dbReference type="EMBL" id="OV121139">
    <property type="protein sequence ID" value="CAH0562470.1"/>
    <property type="molecule type" value="Genomic_DNA"/>
</dbReference>
<keyword evidence="6" id="KW-0812">Transmembrane</keyword>
<dbReference type="GO" id="GO:0006986">
    <property type="term" value="P:response to unfolded protein"/>
    <property type="evidence" value="ECO:0007669"/>
    <property type="project" value="UniProtKB-KW"/>
</dbReference>
<keyword evidence="7 22" id="KW-0732">Signal</keyword>
<keyword evidence="5" id="KW-0808">Transferase</keyword>
<dbReference type="PANTHER" id="PTHR11042">
    <property type="entry name" value="EUKARYOTIC TRANSLATION INITIATION FACTOR 2-ALPHA KINASE EIF2-ALPHA KINASE -RELATED"/>
    <property type="match status" value="1"/>
</dbReference>
<evidence type="ECO:0000256" key="3">
    <source>
        <dbReference type="ARBA" id="ARBA00022527"/>
    </source>
</evidence>
<keyword evidence="25" id="KW-1185">Reference proteome</keyword>
<evidence type="ECO:0000256" key="7">
    <source>
        <dbReference type="ARBA" id="ARBA00022729"/>
    </source>
</evidence>
<dbReference type="PROSITE" id="PS00108">
    <property type="entry name" value="PROTEIN_KINASE_ST"/>
    <property type="match status" value="1"/>
</dbReference>
<dbReference type="PANTHER" id="PTHR11042:SF91">
    <property type="entry name" value="EUKARYOTIC TRANSLATION INITIATION FACTOR 2-ALPHA KINASE"/>
    <property type="match status" value="1"/>
</dbReference>
<proteinExistence type="inferred from homology"/>
<dbReference type="FunFam" id="1.10.510.10:FF:000251">
    <property type="entry name" value="eukaryotic translation initiation factor 2-alpha kinase 3"/>
    <property type="match status" value="1"/>
</dbReference>
<dbReference type="Pfam" id="PF00069">
    <property type="entry name" value="Pkinase"/>
    <property type="match status" value="2"/>
</dbReference>
<dbReference type="GO" id="GO:0034976">
    <property type="term" value="P:response to endoplasmic reticulum stress"/>
    <property type="evidence" value="ECO:0007669"/>
    <property type="project" value="UniProtKB-ARBA"/>
</dbReference>
<dbReference type="Gene3D" id="2.130.10.10">
    <property type="entry name" value="YVTN repeat-like/Quinoprotein amine dehydrogenase"/>
    <property type="match status" value="1"/>
</dbReference>
<dbReference type="GO" id="GO:0005789">
    <property type="term" value="C:endoplasmic reticulum membrane"/>
    <property type="evidence" value="ECO:0007669"/>
    <property type="project" value="UniProtKB-SubCell"/>
</dbReference>
<evidence type="ECO:0000313" key="24">
    <source>
        <dbReference type="EMBL" id="CAH0562470.1"/>
    </source>
</evidence>
<evidence type="ECO:0000256" key="10">
    <source>
        <dbReference type="ARBA" id="ARBA00022824"/>
    </source>
</evidence>
<protein>
    <recommendedName>
        <fullName evidence="2">non-specific serine/threonine protein kinase</fullName>
        <ecNumber evidence="2">2.7.11.1</ecNumber>
    </recommendedName>
    <alternativeName>
        <fullName evidence="19">PRKR-like endoplasmic reticulum kinase</fullName>
    </alternativeName>
</protein>
<feature type="compositionally biased region" description="Polar residues" evidence="21">
    <location>
        <begin position="611"/>
        <end position="624"/>
    </location>
</feature>
<reference evidence="24" key="1">
    <citation type="submission" date="2021-12" db="EMBL/GenBank/DDBJ databases">
        <authorList>
            <person name="King R."/>
        </authorList>
    </citation>
    <scope>NUCLEOTIDE SEQUENCE</scope>
</reference>
<dbReference type="Gene3D" id="3.30.200.20">
    <property type="entry name" value="Phosphorylase Kinase, domain 1"/>
    <property type="match status" value="1"/>
</dbReference>
<evidence type="ECO:0000256" key="21">
    <source>
        <dbReference type="SAM" id="MobiDB-lite"/>
    </source>
</evidence>
<name>A0A9P0BG24_BRAAE</name>
<dbReference type="SUPFAM" id="SSF50998">
    <property type="entry name" value="Quinoprotein alcohol dehydrogenase-like"/>
    <property type="match status" value="1"/>
</dbReference>
<keyword evidence="11 20" id="KW-0067">ATP-binding</keyword>
<evidence type="ECO:0000256" key="12">
    <source>
        <dbReference type="ARBA" id="ARBA00022845"/>
    </source>
</evidence>
<dbReference type="InterPro" id="IPR017441">
    <property type="entry name" value="Protein_kinase_ATP_BS"/>
</dbReference>
<evidence type="ECO:0000256" key="16">
    <source>
        <dbReference type="ARBA" id="ARBA00023180"/>
    </source>
</evidence>